<dbReference type="Gene3D" id="3.30.9.10">
    <property type="entry name" value="D-Amino Acid Oxidase, subunit A, domain 2"/>
    <property type="match status" value="1"/>
</dbReference>
<dbReference type="Proteomes" id="UP001333710">
    <property type="component" value="Chromosome"/>
</dbReference>
<sequence>MYDPLIDNATASGDAYPDSYWTESLKAAPKFPSLQQDESYDVVIIGAGFTGMACARYLSANSNLNIALIDANQPGWGCSGRNAGFILPGSGRLDYTSLSAKYGQAQAATTLDEYYQAIDTLQELKEYAGAQCDVSSGGYLKIGHSQQAFERLRSASEQLPDAYKSQYKVVSAEEIRTRFIPDYPSFGGVFRTAGQALNPLKLSVAIAQRLAKDGIPIYADSAIEAILANNDGYQLETPQGVLQAKKVVMASNAYSLKSLLPGLTEKQFPVLSSVLVTTPLPESIAKQWRAHLMAMDTRSLKYYFRLLDDNRILFGGRGAVTGADANTQASQKKLKAAFDRYFPALTTLSTERFWSGWISVSADDIPHALESEQHPGIYYATGYCGSGLSFSCQAGKRLADMICKPESALNSPVYQKQIPAFPFSSMRRTGLTLFYAWHRILEHITMKGGQK</sequence>
<dbReference type="Pfam" id="PF01266">
    <property type="entry name" value="DAO"/>
    <property type="match status" value="1"/>
</dbReference>
<dbReference type="InterPro" id="IPR006076">
    <property type="entry name" value="FAD-dep_OxRdtase"/>
</dbReference>
<dbReference type="GO" id="GO:0005737">
    <property type="term" value="C:cytoplasm"/>
    <property type="evidence" value="ECO:0007669"/>
    <property type="project" value="TreeGrafter"/>
</dbReference>
<evidence type="ECO:0000313" key="3">
    <source>
        <dbReference type="EMBL" id="BDX05363.1"/>
    </source>
</evidence>
<dbReference type="AlphaFoldDB" id="A0AA48HE91"/>
<evidence type="ECO:0000259" key="2">
    <source>
        <dbReference type="Pfam" id="PF01266"/>
    </source>
</evidence>
<protein>
    <submittedName>
        <fullName evidence="3">Oxidoreductase</fullName>
    </submittedName>
</protein>
<dbReference type="PANTHER" id="PTHR13847">
    <property type="entry name" value="SARCOSINE DEHYDROGENASE-RELATED"/>
    <property type="match status" value="1"/>
</dbReference>
<name>A0AA48HE91_9ALTE</name>
<keyword evidence="4" id="KW-1185">Reference proteome</keyword>
<evidence type="ECO:0000313" key="4">
    <source>
        <dbReference type="Proteomes" id="UP001333710"/>
    </source>
</evidence>
<feature type="domain" description="FAD dependent oxidoreductase" evidence="2">
    <location>
        <begin position="41"/>
        <end position="401"/>
    </location>
</feature>
<gene>
    <name evidence="3" type="ORF">MACH26_08840</name>
</gene>
<dbReference type="Gene3D" id="3.50.50.60">
    <property type="entry name" value="FAD/NAD(P)-binding domain"/>
    <property type="match status" value="1"/>
</dbReference>
<dbReference type="GO" id="GO:0016491">
    <property type="term" value="F:oxidoreductase activity"/>
    <property type="evidence" value="ECO:0007669"/>
    <property type="project" value="UniProtKB-KW"/>
</dbReference>
<evidence type="ECO:0000256" key="1">
    <source>
        <dbReference type="ARBA" id="ARBA00023002"/>
    </source>
</evidence>
<dbReference type="SUPFAM" id="SSF51905">
    <property type="entry name" value="FAD/NAD(P)-binding domain"/>
    <property type="match status" value="1"/>
</dbReference>
<dbReference type="KEGG" id="pmaw:MACH26_08840"/>
<proteinExistence type="predicted"/>
<organism evidence="3 4">
    <name type="scientific">Planctobacterium marinum</name>
    <dbReference type="NCBI Taxonomy" id="1631968"/>
    <lineage>
        <taxon>Bacteria</taxon>
        <taxon>Pseudomonadati</taxon>
        <taxon>Pseudomonadota</taxon>
        <taxon>Gammaproteobacteria</taxon>
        <taxon>Alteromonadales</taxon>
        <taxon>Alteromonadaceae</taxon>
        <taxon>Planctobacterium</taxon>
    </lineage>
</organism>
<dbReference type="RefSeq" id="WP_338291329.1">
    <property type="nucleotide sequence ID" value="NZ_AP027272.1"/>
</dbReference>
<reference evidence="3" key="1">
    <citation type="submission" date="2023-01" db="EMBL/GenBank/DDBJ databases">
        <title>Complete genome sequence of Planctobacterium marinum strain Dej080120_11.</title>
        <authorList>
            <person name="Ueki S."/>
            <person name="Maruyama F."/>
        </authorList>
    </citation>
    <scope>NUCLEOTIDE SEQUENCE</scope>
    <source>
        <strain evidence="3">Dej080120_11</strain>
    </source>
</reference>
<keyword evidence="1" id="KW-0560">Oxidoreductase</keyword>
<accession>A0AA48HE91</accession>
<dbReference type="InterPro" id="IPR036188">
    <property type="entry name" value="FAD/NAD-bd_sf"/>
</dbReference>
<dbReference type="PANTHER" id="PTHR13847:SF281">
    <property type="entry name" value="FAD DEPENDENT OXIDOREDUCTASE DOMAIN-CONTAINING PROTEIN"/>
    <property type="match status" value="1"/>
</dbReference>
<dbReference type="EMBL" id="AP027272">
    <property type="protein sequence ID" value="BDX05363.1"/>
    <property type="molecule type" value="Genomic_DNA"/>
</dbReference>